<protein>
    <submittedName>
        <fullName evidence="1">Uncharacterized protein</fullName>
    </submittedName>
</protein>
<proteinExistence type="predicted"/>
<dbReference type="Proteomes" id="UP000245771">
    <property type="component" value="Unassembled WGS sequence"/>
</dbReference>
<name>A0A316VK65_9BASI</name>
<dbReference type="PANTHER" id="PTHR14614">
    <property type="entry name" value="HEPATOCELLULAR CARCINOMA-ASSOCIATED ANTIGEN"/>
    <property type="match status" value="1"/>
</dbReference>
<reference evidence="1 2" key="1">
    <citation type="journal article" date="2018" name="Mol. Biol. Evol.">
        <title>Broad Genomic Sampling Reveals a Smut Pathogenic Ancestry of the Fungal Clade Ustilaginomycotina.</title>
        <authorList>
            <person name="Kijpornyongpan T."/>
            <person name="Mondo S.J."/>
            <person name="Barry K."/>
            <person name="Sandor L."/>
            <person name="Lee J."/>
            <person name="Lipzen A."/>
            <person name="Pangilinan J."/>
            <person name="LaButti K."/>
            <person name="Hainaut M."/>
            <person name="Henrissat B."/>
            <person name="Grigoriev I.V."/>
            <person name="Spatafora J.W."/>
            <person name="Aime M.C."/>
        </authorList>
    </citation>
    <scope>NUCLEOTIDE SEQUENCE [LARGE SCALE GENOMIC DNA]</scope>
    <source>
        <strain evidence="1 2">MCA 3882</strain>
    </source>
</reference>
<dbReference type="Gene3D" id="3.40.50.150">
    <property type="entry name" value="Vaccinia Virus protein VP39"/>
    <property type="match status" value="1"/>
</dbReference>
<dbReference type="EMBL" id="KZ819602">
    <property type="protein sequence ID" value="PWN38077.1"/>
    <property type="molecule type" value="Genomic_DNA"/>
</dbReference>
<accession>A0A316VK65</accession>
<dbReference type="GO" id="GO:0008757">
    <property type="term" value="F:S-adenosylmethionine-dependent methyltransferase activity"/>
    <property type="evidence" value="ECO:0007669"/>
    <property type="project" value="UniProtKB-ARBA"/>
</dbReference>
<dbReference type="STRING" id="1280837.A0A316VK65"/>
<gene>
    <name evidence="1" type="ORF">FA14DRAFT_177355</name>
</gene>
<dbReference type="InParanoid" id="A0A316VK65"/>
<organism evidence="1 2">
    <name type="scientific">Meira miltonrushii</name>
    <dbReference type="NCBI Taxonomy" id="1280837"/>
    <lineage>
        <taxon>Eukaryota</taxon>
        <taxon>Fungi</taxon>
        <taxon>Dikarya</taxon>
        <taxon>Basidiomycota</taxon>
        <taxon>Ustilaginomycotina</taxon>
        <taxon>Exobasidiomycetes</taxon>
        <taxon>Exobasidiales</taxon>
        <taxon>Brachybasidiaceae</taxon>
        <taxon>Meira</taxon>
    </lineage>
</organism>
<dbReference type="PANTHER" id="PTHR14614:SF162">
    <property type="entry name" value="EXPRESSED PROTEIN"/>
    <property type="match status" value="1"/>
</dbReference>
<evidence type="ECO:0000313" key="1">
    <source>
        <dbReference type="EMBL" id="PWN38077.1"/>
    </source>
</evidence>
<keyword evidence="2" id="KW-1185">Reference proteome</keyword>
<dbReference type="SUPFAM" id="SSF53335">
    <property type="entry name" value="S-adenosyl-L-methionine-dependent methyltransferases"/>
    <property type="match status" value="1"/>
</dbReference>
<evidence type="ECO:0000313" key="2">
    <source>
        <dbReference type="Proteomes" id="UP000245771"/>
    </source>
</evidence>
<sequence>MADDSGDSNHVPLPANDTKELIELLYPIPKLGCTFKLKQVAGDGSTTGSSLWLSSQILVCYLQQKYDRRIPPKDFSNNRVIELGAGIGLTSLVLERLGWNVIATDIAPPLHTVLGPNVSRNSQGGVEVRSLDWTTISNDVIDESDFDVDLVVTADTIYQPALVDGLCKTIQLLLIKALKGQSSHAQQTIKKASSSQKRPHALIALERRDDKQVQTALNHAREQHNLILKQIPPREVRKAVDACFGNSPDWPRQVWDDVEIWRADYFDQDVI</sequence>
<dbReference type="AlphaFoldDB" id="A0A316VK65"/>
<dbReference type="CDD" id="cd02440">
    <property type="entry name" value="AdoMet_MTases"/>
    <property type="match status" value="1"/>
</dbReference>
<dbReference type="RefSeq" id="XP_025358379.1">
    <property type="nucleotide sequence ID" value="XM_025500733.1"/>
</dbReference>
<dbReference type="InterPro" id="IPR019410">
    <property type="entry name" value="Methyltransf_16"/>
</dbReference>
<dbReference type="OrthoDB" id="194386at2759"/>
<dbReference type="GO" id="GO:0005634">
    <property type="term" value="C:nucleus"/>
    <property type="evidence" value="ECO:0007669"/>
    <property type="project" value="TreeGrafter"/>
</dbReference>
<dbReference type="Pfam" id="PF10294">
    <property type="entry name" value="Methyltransf_16"/>
    <property type="match status" value="1"/>
</dbReference>
<dbReference type="InterPro" id="IPR029063">
    <property type="entry name" value="SAM-dependent_MTases_sf"/>
</dbReference>
<dbReference type="GO" id="GO:0005737">
    <property type="term" value="C:cytoplasm"/>
    <property type="evidence" value="ECO:0007669"/>
    <property type="project" value="TreeGrafter"/>
</dbReference>
<dbReference type="GeneID" id="37022514"/>